<sequence>MSGSTSSPRRNDKAKYEALDKGPQSGIELGGNVHQSRGVDVSSKRNTLMEQMRLLRTSRDEQGDLTSDALYYGQDGKTRRSPQFGSLSNCNVDDGTEEKLWSIEARRLLDGLESSQNFVRAVSTPIIPGGVMSSGFIQLEHFADRLLCILAVYGLHDQNALLELERSRKSQIISQDVAIVSHSRRFLENRLRHTKLAGVHNSTGENQGSKSTYDKDAIMGAKSILHVLDSELPEFCAMIDCITVTVARIVSLTPDQASISRLGSFWHTITLSLLAKISAKMKVLGHNLPGYVAAALHDTRDLRGPYSRRQTLETPDWRDGERARRRYPIPLSVPSAGPKFDTYFDQVEISALPALHAAVRPEILKSPTDTYESNMTKTSALLFRLLWRILTDLRTRNTRGHNQDEFDISAVIYPTEVKGVSATIYQDRQAQITGSSSSVAASICATALNMLLDLTVSCTESSISNIVERDRHFASENAGPRLKIAVLSFSGKEDFDYPISSMDELIRIMIPLSCMDPIISDAVFQTRVAVSETNLVAKVPRVAGGYSARVSLRHVISRTSTRYQGKALSQSLFFERKGTNSDPPLQHRWMYLPWLASPTHVAQSSSHLLSTSWENAKHWEIEESAITIPCLRYTLSIMASCFLLVLGGLLSGFLVGERITGVDPFNLTMFSWIIAGFIVLVAKSIRVKDWPWRDFLRGRVTCRSVREIVSVTGLDAQDILVFLLSSEVRTPLRSRGPFNSVFTFIDDGRDDSRGSHNWRWPCIVSHNNCFTVKIKRFGV</sequence>
<organism evidence="3 4">
    <name type="scientific">Colletotrichum nymphaeae SA-01</name>
    <dbReference type="NCBI Taxonomy" id="1460502"/>
    <lineage>
        <taxon>Eukaryota</taxon>
        <taxon>Fungi</taxon>
        <taxon>Dikarya</taxon>
        <taxon>Ascomycota</taxon>
        <taxon>Pezizomycotina</taxon>
        <taxon>Sordariomycetes</taxon>
        <taxon>Hypocreomycetidae</taxon>
        <taxon>Glomerellales</taxon>
        <taxon>Glomerellaceae</taxon>
        <taxon>Colletotrichum</taxon>
        <taxon>Colletotrichum acutatum species complex</taxon>
    </lineage>
</organism>
<feature type="compositionally biased region" description="Basic and acidic residues" evidence="1">
    <location>
        <begin position="9"/>
        <end position="20"/>
    </location>
</feature>
<proteinExistence type="predicted"/>
<comment type="caution">
    <text evidence="3">The sequence shown here is derived from an EMBL/GenBank/DDBJ whole genome shotgun (WGS) entry which is preliminary data.</text>
</comment>
<keyword evidence="4" id="KW-1185">Reference proteome</keyword>
<reference evidence="3 4" key="1">
    <citation type="submission" date="2014-02" db="EMBL/GenBank/DDBJ databases">
        <title>The genome sequence of Colletotrichum nymphaeae SA-01.</title>
        <authorList>
            <person name="Baroncelli R."/>
            <person name="Thon M.R."/>
        </authorList>
    </citation>
    <scope>NUCLEOTIDE SEQUENCE [LARGE SCALE GENOMIC DNA]</scope>
    <source>
        <strain evidence="3 4">SA-01</strain>
    </source>
</reference>
<evidence type="ECO:0000313" key="3">
    <source>
        <dbReference type="EMBL" id="KXH26374.1"/>
    </source>
</evidence>
<keyword evidence="2" id="KW-1133">Transmembrane helix</keyword>
<dbReference type="AlphaFoldDB" id="A0A135RRL4"/>
<accession>A0A135RRL4</accession>
<dbReference type="Proteomes" id="UP000070054">
    <property type="component" value="Unassembled WGS sequence"/>
</dbReference>
<protein>
    <submittedName>
        <fullName evidence="3">Uncharacterized protein</fullName>
    </submittedName>
</protein>
<feature type="transmembrane region" description="Helical" evidence="2">
    <location>
        <begin position="633"/>
        <end position="655"/>
    </location>
</feature>
<dbReference type="OrthoDB" id="5419219at2759"/>
<dbReference type="EMBL" id="JEMN01001823">
    <property type="protein sequence ID" value="KXH26374.1"/>
    <property type="molecule type" value="Genomic_DNA"/>
</dbReference>
<gene>
    <name evidence="3" type="ORF">CNYM01_05262</name>
</gene>
<evidence type="ECO:0000256" key="1">
    <source>
        <dbReference type="SAM" id="MobiDB-lite"/>
    </source>
</evidence>
<feature type="region of interest" description="Disordered" evidence="1">
    <location>
        <begin position="1"/>
        <end position="42"/>
    </location>
</feature>
<keyword evidence="2" id="KW-0812">Transmembrane</keyword>
<evidence type="ECO:0000313" key="4">
    <source>
        <dbReference type="Proteomes" id="UP000070054"/>
    </source>
</evidence>
<feature type="transmembrane region" description="Helical" evidence="2">
    <location>
        <begin position="667"/>
        <end position="685"/>
    </location>
</feature>
<name>A0A135RRL4_9PEZI</name>
<keyword evidence="2" id="KW-0472">Membrane</keyword>
<evidence type="ECO:0000256" key="2">
    <source>
        <dbReference type="SAM" id="Phobius"/>
    </source>
</evidence>